<keyword evidence="3" id="KW-1185">Reference proteome</keyword>
<evidence type="ECO:0008006" key="4">
    <source>
        <dbReference type="Google" id="ProtNLM"/>
    </source>
</evidence>
<reference evidence="2 3" key="1">
    <citation type="submission" date="2018-07" db="EMBL/GenBank/DDBJ databases">
        <title>Genome sequencing of Moraxellaceae gen. HYN0046.</title>
        <authorList>
            <person name="Kim M."/>
            <person name="Yi H."/>
        </authorList>
    </citation>
    <scope>NUCLEOTIDE SEQUENCE [LARGE SCALE GENOMIC DNA]</scope>
    <source>
        <strain evidence="2 3">HYN0046</strain>
    </source>
</reference>
<feature type="signal peptide" evidence="1">
    <location>
        <begin position="1"/>
        <end position="24"/>
    </location>
</feature>
<gene>
    <name evidence="2" type="ORF">HYN46_10885</name>
</gene>
<protein>
    <recommendedName>
        <fullName evidence="4">Transporter</fullName>
    </recommendedName>
</protein>
<dbReference type="AlphaFoldDB" id="A0A345P7P2"/>
<feature type="chain" id="PRO_5016699326" description="Transporter" evidence="1">
    <location>
        <begin position="25"/>
        <end position="256"/>
    </location>
</feature>
<name>A0A345P7P2_9GAMM</name>
<dbReference type="EMBL" id="CP031222">
    <property type="protein sequence ID" value="AXI03301.1"/>
    <property type="molecule type" value="Genomic_DNA"/>
</dbReference>
<proteinExistence type="predicted"/>
<dbReference type="KEGG" id="mbah:HYN46_10885"/>
<dbReference type="RefSeq" id="WP_114899410.1">
    <property type="nucleotide sequence ID" value="NZ_CP031222.1"/>
</dbReference>
<evidence type="ECO:0000313" key="3">
    <source>
        <dbReference type="Proteomes" id="UP000253940"/>
    </source>
</evidence>
<keyword evidence="1" id="KW-0732">Signal</keyword>
<sequence length="256" mass="27209">MTHISLLRISGAGLLLGLSQLAAAESDLQANPYRPSVGSPATLPVPGYLEVEFGVANANTSGSNTKTSPLLLKYAFNDRIGVTLGLDPLTQVKTDSGRTRGFGDGNLTLKLAQPIAEGFNIGEEFSTTLPIATHDLGSNRADQTINFIVSNDFSGFHSDINLNMTHYGDHQDEGVSQNAWGWSAGLSHPIVGKLSGGIELSGTGQRGTDSTIQVLESVGYSLSNKTVLDFYLAQQKINSDTNNYSFGFGITHLFAK</sequence>
<dbReference type="Proteomes" id="UP000253940">
    <property type="component" value="Chromosome"/>
</dbReference>
<evidence type="ECO:0000256" key="1">
    <source>
        <dbReference type="SAM" id="SignalP"/>
    </source>
</evidence>
<accession>A0A345P7P2</accession>
<evidence type="ECO:0000313" key="2">
    <source>
        <dbReference type="EMBL" id="AXI03301.1"/>
    </source>
</evidence>
<organism evidence="2 3">
    <name type="scientific">Aquirhabdus parva</name>
    <dbReference type="NCBI Taxonomy" id="2283318"/>
    <lineage>
        <taxon>Bacteria</taxon>
        <taxon>Pseudomonadati</taxon>
        <taxon>Pseudomonadota</taxon>
        <taxon>Gammaproteobacteria</taxon>
        <taxon>Moraxellales</taxon>
        <taxon>Moraxellaceae</taxon>
        <taxon>Aquirhabdus</taxon>
    </lineage>
</organism>